<dbReference type="PANTHER" id="PTHR11073">
    <property type="entry name" value="CALRETICULIN AND CALNEXIN"/>
    <property type="match status" value="1"/>
</dbReference>
<protein>
    <submittedName>
        <fullName evidence="7">Uncharacterized protein</fullName>
    </submittedName>
</protein>
<dbReference type="AlphaFoldDB" id="A0A9D3MFG8"/>
<reference evidence="7" key="1">
    <citation type="submission" date="2021-01" db="EMBL/GenBank/DDBJ databases">
        <title>A chromosome-scale assembly of European eel, Anguilla anguilla.</title>
        <authorList>
            <person name="Henkel C."/>
            <person name="Jong-Raadsen S.A."/>
            <person name="Dufour S."/>
            <person name="Weltzien F.-A."/>
            <person name="Palstra A.P."/>
            <person name="Pelster B."/>
            <person name="Spaink H.P."/>
            <person name="Van Den Thillart G.E."/>
            <person name="Jansen H."/>
            <person name="Zahm M."/>
            <person name="Klopp C."/>
            <person name="Cedric C."/>
            <person name="Louis A."/>
            <person name="Berthelot C."/>
            <person name="Parey E."/>
            <person name="Roest Crollius H."/>
            <person name="Montfort J."/>
            <person name="Robinson-Rechavi M."/>
            <person name="Bucao C."/>
            <person name="Bouchez O."/>
            <person name="Gislard M."/>
            <person name="Lluch J."/>
            <person name="Milhes M."/>
            <person name="Lampietro C."/>
            <person name="Lopez Roques C."/>
            <person name="Donnadieu C."/>
            <person name="Braasch I."/>
            <person name="Desvignes T."/>
            <person name="Postlethwait J."/>
            <person name="Bobe J."/>
            <person name="Guiguen Y."/>
            <person name="Dirks R."/>
        </authorList>
    </citation>
    <scope>NUCLEOTIDE SEQUENCE</scope>
    <source>
        <strain evidence="7">Tag_6206</strain>
        <tissue evidence="7">Liver</tissue>
    </source>
</reference>
<accession>A0A9D3MFG8</accession>
<dbReference type="PANTHER" id="PTHR11073:SF3">
    <property type="entry name" value="CALRETICULIN-3"/>
    <property type="match status" value="1"/>
</dbReference>
<keyword evidence="3 5" id="KW-0256">Endoplasmic reticulum</keyword>
<dbReference type="InterPro" id="IPR009033">
    <property type="entry name" value="Calreticulin/calnexin_P_dom_sf"/>
</dbReference>
<evidence type="ECO:0000256" key="3">
    <source>
        <dbReference type="ARBA" id="ARBA00022824"/>
    </source>
</evidence>
<evidence type="ECO:0000256" key="2">
    <source>
        <dbReference type="ARBA" id="ARBA00010983"/>
    </source>
</evidence>
<dbReference type="InterPro" id="IPR001580">
    <property type="entry name" value="Calret/calnex"/>
</dbReference>
<feature type="compositionally biased region" description="Basic and acidic residues" evidence="6">
    <location>
        <begin position="106"/>
        <end position="119"/>
    </location>
</feature>
<dbReference type="Gene3D" id="2.60.120.200">
    <property type="match status" value="1"/>
</dbReference>
<dbReference type="GO" id="GO:0036503">
    <property type="term" value="P:ERAD pathway"/>
    <property type="evidence" value="ECO:0007669"/>
    <property type="project" value="TreeGrafter"/>
</dbReference>
<evidence type="ECO:0000313" key="7">
    <source>
        <dbReference type="EMBL" id="KAG5848029.1"/>
    </source>
</evidence>
<dbReference type="GO" id="GO:0005509">
    <property type="term" value="F:calcium ion binding"/>
    <property type="evidence" value="ECO:0007669"/>
    <property type="project" value="InterPro"/>
</dbReference>
<dbReference type="GO" id="GO:0005789">
    <property type="term" value="C:endoplasmic reticulum membrane"/>
    <property type="evidence" value="ECO:0007669"/>
    <property type="project" value="TreeGrafter"/>
</dbReference>
<evidence type="ECO:0000256" key="4">
    <source>
        <dbReference type="ARBA" id="ARBA00023186"/>
    </source>
</evidence>
<dbReference type="SUPFAM" id="SSF63887">
    <property type="entry name" value="P-domain of calnexin/calreticulin"/>
    <property type="match status" value="1"/>
</dbReference>
<sequence length="135" mass="15005">MHGDSEYYVMFGQSGADICGYSTKKVHVIFNYKGKNHLIKKEIKCKDDELTHLYTLILRPDQTSSAVVGLSISELVTPRDDGFVFHAGGGFDIPAVRFVLSGLGEAREHSGSDAKKPSDWDEDMDGEWEPPMIPQ</sequence>
<dbReference type="GO" id="GO:0051082">
    <property type="term" value="F:unfolded protein binding"/>
    <property type="evidence" value="ECO:0007669"/>
    <property type="project" value="InterPro"/>
</dbReference>
<keyword evidence="4 5" id="KW-0143">Chaperone</keyword>
<comment type="subcellular location">
    <subcellularLocation>
        <location evidence="1">Endoplasmic reticulum</location>
    </subcellularLocation>
</comment>
<evidence type="ECO:0000256" key="6">
    <source>
        <dbReference type="SAM" id="MobiDB-lite"/>
    </source>
</evidence>
<keyword evidence="8" id="KW-1185">Reference proteome</keyword>
<dbReference type="Proteomes" id="UP001044222">
    <property type="component" value="Chromosome 6"/>
</dbReference>
<comment type="similarity">
    <text evidence="2 5">Belongs to the calreticulin family.</text>
</comment>
<evidence type="ECO:0000313" key="8">
    <source>
        <dbReference type="Proteomes" id="UP001044222"/>
    </source>
</evidence>
<evidence type="ECO:0000256" key="1">
    <source>
        <dbReference type="ARBA" id="ARBA00004240"/>
    </source>
</evidence>
<proteinExistence type="inferred from homology"/>
<name>A0A9D3MFG8_ANGAN</name>
<dbReference type="Gene3D" id="2.10.250.10">
    <property type="entry name" value="Calreticulin/calnexin, P domain"/>
    <property type="match status" value="1"/>
</dbReference>
<dbReference type="Pfam" id="PF00262">
    <property type="entry name" value="Calreticulin"/>
    <property type="match status" value="1"/>
</dbReference>
<gene>
    <name evidence="7" type="ORF">ANANG_G00132510</name>
</gene>
<dbReference type="GO" id="GO:0006457">
    <property type="term" value="P:protein folding"/>
    <property type="evidence" value="ECO:0007669"/>
    <property type="project" value="InterPro"/>
</dbReference>
<feature type="region of interest" description="Disordered" evidence="6">
    <location>
        <begin position="106"/>
        <end position="135"/>
    </location>
</feature>
<evidence type="ECO:0000256" key="5">
    <source>
        <dbReference type="RuleBase" id="RU362126"/>
    </source>
</evidence>
<organism evidence="7 8">
    <name type="scientific">Anguilla anguilla</name>
    <name type="common">European freshwater eel</name>
    <name type="synonym">Muraena anguilla</name>
    <dbReference type="NCBI Taxonomy" id="7936"/>
    <lineage>
        <taxon>Eukaryota</taxon>
        <taxon>Metazoa</taxon>
        <taxon>Chordata</taxon>
        <taxon>Craniata</taxon>
        <taxon>Vertebrata</taxon>
        <taxon>Euteleostomi</taxon>
        <taxon>Actinopterygii</taxon>
        <taxon>Neopterygii</taxon>
        <taxon>Teleostei</taxon>
        <taxon>Anguilliformes</taxon>
        <taxon>Anguillidae</taxon>
        <taxon>Anguilla</taxon>
    </lineage>
</organism>
<dbReference type="SUPFAM" id="SSF49899">
    <property type="entry name" value="Concanavalin A-like lectins/glucanases"/>
    <property type="match status" value="1"/>
</dbReference>
<dbReference type="InterPro" id="IPR013320">
    <property type="entry name" value="ConA-like_dom_sf"/>
</dbReference>
<dbReference type="PRINTS" id="PR00626">
    <property type="entry name" value="CALRETICULIN"/>
</dbReference>
<comment type="caution">
    <text evidence="7">The sequence shown here is derived from an EMBL/GenBank/DDBJ whole genome shotgun (WGS) entry which is preliminary data.</text>
</comment>
<dbReference type="EMBL" id="JAFIRN010000006">
    <property type="protein sequence ID" value="KAG5848029.1"/>
    <property type="molecule type" value="Genomic_DNA"/>
</dbReference>